<proteinExistence type="predicted"/>
<keyword evidence="2" id="KW-1185">Reference proteome</keyword>
<accession>A0ABT7LXW8</accession>
<organism evidence="1 2">
    <name type="scientific">Geitlerinema calcuttense NRMC-F 0142</name>
    <dbReference type="NCBI Taxonomy" id="2922238"/>
    <lineage>
        <taxon>Bacteria</taxon>
        <taxon>Bacillati</taxon>
        <taxon>Cyanobacteriota</taxon>
        <taxon>Cyanophyceae</taxon>
        <taxon>Geitlerinematales</taxon>
        <taxon>Geitlerinemataceae</taxon>
        <taxon>Geitlerinema</taxon>
    </lineage>
</organism>
<name>A0ABT7LXW8_9CYAN</name>
<comment type="caution">
    <text evidence="1">The sequence shown here is derived from an EMBL/GenBank/DDBJ whole genome shotgun (WGS) entry which is preliminary data.</text>
</comment>
<dbReference type="Proteomes" id="UP001230986">
    <property type="component" value="Unassembled WGS sequence"/>
</dbReference>
<evidence type="ECO:0000313" key="1">
    <source>
        <dbReference type="EMBL" id="MDL5056861.1"/>
    </source>
</evidence>
<protein>
    <submittedName>
        <fullName evidence="1">Uncharacterized protein</fullName>
    </submittedName>
</protein>
<evidence type="ECO:0000313" key="2">
    <source>
        <dbReference type="Proteomes" id="UP001230986"/>
    </source>
</evidence>
<reference evidence="1 2" key="1">
    <citation type="submission" date="2023-06" db="EMBL/GenBank/DDBJ databases">
        <title>Whole genome sequence of Oscillatoria calcuttensis NRMC-F 0142.</title>
        <authorList>
            <person name="Shakena Fathima T."/>
            <person name="Muralitharan G."/>
            <person name="Thajuddin N."/>
        </authorList>
    </citation>
    <scope>NUCLEOTIDE SEQUENCE [LARGE SCALE GENOMIC DNA]</scope>
    <source>
        <strain evidence="1 2">NRMC-F 0142</strain>
    </source>
</reference>
<sequence>MKVTDANILKAFLVALSQLSEPLPETLNQQINAIGLALAKGDTKAIEKLEEIAYNNPQLEPLYDGIACDLQKKESEQERDKLFEPNSLPLTDRSDLTLQENIVAPLLPPPPRLPEIATPILQSPQPQEAAKVQLAKINENPNWFLGLLF</sequence>
<dbReference type="RefSeq" id="WP_286004300.1">
    <property type="nucleotide sequence ID" value="NZ_JASVEJ010000020.1"/>
</dbReference>
<gene>
    <name evidence="1" type="ORF">QQ055_05190</name>
</gene>
<dbReference type="EMBL" id="JASVEJ010000020">
    <property type="protein sequence ID" value="MDL5056861.1"/>
    <property type="molecule type" value="Genomic_DNA"/>
</dbReference>